<dbReference type="Proteomes" id="UP001333110">
    <property type="component" value="Unassembled WGS sequence"/>
</dbReference>
<accession>A0AAN7NJA8</accession>
<proteinExistence type="predicted"/>
<reference evidence="1 2" key="1">
    <citation type="journal article" date="2023" name="J. Hered.">
        <title>Chromosome-level genome of the wood stork (Mycteria americana) provides insight into avian chromosome evolution.</title>
        <authorList>
            <person name="Flamio R. Jr."/>
            <person name="Ramstad K.M."/>
        </authorList>
    </citation>
    <scope>NUCLEOTIDE SEQUENCE [LARGE SCALE GENOMIC DNA]</scope>
    <source>
        <strain evidence="1">JAX WOST 10</strain>
    </source>
</reference>
<evidence type="ECO:0000313" key="2">
    <source>
        <dbReference type="Proteomes" id="UP001333110"/>
    </source>
</evidence>
<organism evidence="1 2">
    <name type="scientific">Mycteria americana</name>
    <name type="common">Wood stork</name>
    <dbReference type="NCBI Taxonomy" id="33587"/>
    <lineage>
        <taxon>Eukaryota</taxon>
        <taxon>Metazoa</taxon>
        <taxon>Chordata</taxon>
        <taxon>Craniata</taxon>
        <taxon>Vertebrata</taxon>
        <taxon>Euteleostomi</taxon>
        <taxon>Archelosauria</taxon>
        <taxon>Archosauria</taxon>
        <taxon>Dinosauria</taxon>
        <taxon>Saurischia</taxon>
        <taxon>Theropoda</taxon>
        <taxon>Coelurosauria</taxon>
        <taxon>Aves</taxon>
        <taxon>Neognathae</taxon>
        <taxon>Neoaves</taxon>
        <taxon>Aequornithes</taxon>
        <taxon>Ciconiiformes</taxon>
        <taxon>Ciconiidae</taxon>
        <taxon>Mycteria</taxon>
    </lineage>
</organism>
<name>A0AAN7NJA8_MYCAM</name>
<dbReference type="EMBL" id="JAUNZN010000002">
    <property type="protein sequence ID" value="KAK4828523.1"/>
    <property type="molecule type" value="Genomic_DNA"/>
</dbReference>
<gene>
    <name evidence="1" type="ORF">QYF61_026945</name>
</gene>
<dbReference type="AlphaFoldDB" id="A0AAN7NJA8"/>
<protein>
    <recommendedName>
        <fullName evidence="3">Rna-directed dna polymerase from mobile element jockey-like</fullName>
    </recommendedName>
</protein>
<comment type="caution">
    <text evidence="1">The sequence shown here is derived from an EMBL/GenBank/DDBJ whole genome shotgun (WGS) entry which is preliminary data.</text>
</comment>
<evidence type="ECO:0000313" key="1">
    <source>
        <dbReference type="EMBL" id="KAK4828523.1"/>
    </source>
</evidence>
<evidence type="ECO:0008006" key="3">
    <source>
        <dbReference type="Google" id="ProtNLM"/>
    </source>
</evidence>
<keyword evidence="2" id="KW-1185">Reference proteome</keyword>
<sequence>METQVYLKVLQDIIEVSNKKYKYGTVFTLRSHFCRLGMENNLINFYDEMTGFLDKGTAVNIVHVDFSKAFDIVSHKILREKLMRTDIPEGHAAIQRDLNRLEKWADRNVMKFNKGKCKVLFLGQNIPIHQYILGATQLESRFAEKNLRGIVDTKLTMSQPCVLAAKAGILECVRRSVTNRSGEGILPL</sequence>
<dbReference type="PANTHER" id="PTHR33332">
    <property type="entry name" value="REVERSE TRANSCRIPTASE DOMAIN-CONTAINING PROTEIN"/>
    <property type="match status" value="1"/>
</dbReference>